<gene>
    <name evidence="2" type="ORF">AGLY_008983</name>
</gene>
<keyword evidence="1" id="KW-0472">Membrane</keyword>
<sequence length="355" mass="41919">MYKVIFESVVQYTFIQNGTLTFKIERTSPLNIFPSTLVSGHCDRAFKICIQHFTVITAKNTKRKKIKQQSSINTRVVQSTEVYLYNTIVIISLSVFFLRTNVILFEIVYINIQLEYGDMAYIRLMIMIIYLIKMHKQTNRSMVFIILYPAFVHRKKAVHRRTLGMNLRDVEIINGTQIHEGENKNKYLKCDKCEKMSQTEINLLYHNYFCSARKLTETFVGLVLSRENGISIDVIAGVNITITIYPQTILNICYYSKSKTTEIFDFSEIFFFFEVLIKIFGPVKIPFEVQILKKSRQNHEYLQIVLPLKHKPFFSITTGNYIFIIYNYNYIADNIYHLRSKSFFVFNDTYHWIQI</sequence>
<evidence type="ECO:0000313" key="2">
    <source>
        <dbReference type="EMBL" id="KAE9533904.1"/>
    </source>
</evidence>
<feature type="transmembrane region" description="Helical" evidence="1">
    <location>
        <begin position="83"/>
        <end position="110"/>
    </location>
</feature>
<proteinExistence type="predicted"/>
<evidence type="ECO:0000313" key="3">
    <source>
        <dbReference type="Proteomes" id="UP000475862"/>
    </source>
</evidence>
<comment type="caution">
    <text evidence="2">The sequence shown here is derived from an EMBL/GenBank/DDBJ whole genome shotgun (WGS) entry which is preliminary data.</text>
</comment>
<reference evidence="2 3" key="1">
    <citation type="submission" date="2019-08" db="EMBL/GenBank/DDBJ databases">
        <title>The genome of the soybean aphid Biotype 1, its phylome, world population structure and adaptation to the North American continent.</title>
        <authorList>
            <person name="Giordano R."/>
            <person name="Donthu R.K."/>
            <person name="Hernandez A.G."/>
            <person name="Wright C.L."/>
            <person name="Zimin A.V."/>
        </authorList>
    </citation>
    <scope>NUCLEOTIDE SEQUENCE [LARGE SCALE GENOMIC DNA]</scope>
    <source>
        <tissue evidence="2">Whole aphids</tissue>
    </source>
</reference>
<evidence type="ECO:0000256" key="1">
    <source>
        <dbReference type="SAM" id="Phobius"/>
    </source>
</evidence>
<feature type="transmembrane region" description="Helical" evidence="1">
    <location>
        <begin position="116"/>
        <end position="132"/>
    </location>
</feature>
<keyword evidence="1" id="KW-1133">Transmembrane helix</keyword>
<accession>A0A6G0TJA4</accession>
<keyword evidence="1" id="KW-0812">Transmembrane</keyword>
<dbReference type="AlphaFoldDB" id="A0A6G0TJA4"/>
<protein>
    <submittedName>
        <fullName evidence="2">Uncharacterized protein</fullName>
    </submittedName>
</protein>
<organism evidence="2 3">
    <name type="scientific">Aphis glycines</name>
    <name type="common">Soybean aphid</name>
    <dbReference type="NCBI Taxonomy" id="307491"/>
    <lineage>
        <taxon>Eukaryota</taxon>
        <taxon>Metazoa</taxon>
        <taxon>Ecdysozoa</taxon>
        <taxon>Arthropoda</taxon>
        <taxon>Hexapoda</taxon>
        <taxon>Insecta</taxon>
        <taxon>Pterygota</taxon>
        <taxon>Neoptera</taxon>
        <taxon>Paraneoptera</taxon>
        <taxon>Hemiptera</taxon>
        <taxon>Sternorrhyncha</taxon>
        <taxon>Aphidomorpha</taxon>
        <taxon>Aphidoidea</taxon>
        <taxon>Aphididae</taxon>
        <taxon>Aphidini</taxon>
        <taxon>Aphis</taxon>
        <taxon>Aphis</taxon>
    </lineage>
</organism>
<dbReference type="Proteomes" id="UP000475862">
    <property type="component" value="Unassembled WGS sequence"/>
</dbReference>
<name>A0A6G0TJA4_APHGL</name>
<dbReference type="EMBL" id="VYZN01000031">
    <property type="protein sequence ID" value="KAE9533904.1"/>
    <property type="molecule type" value="Genomic_DNA"/>
</dbReference>
<keyword evidence="3" id="KW-1185">Reference proteome</keyword>